<feature type="transmembrane region" description="Helical" evidence="1">
    <location>
        <begin position="67"/>
        <end position="90"/>
    </location>
</feature>
<keyword evidence="1" id="KW-0812">Transmembrane</keyword>
<dbReference type="InterPro" id="IPR002881">
    <property type="entry name" value="DUF58"/>
</dbReference>
<sequence>MPRIPTITAPLPWLTAAASKAFTRKRTTRKRGIIRSLKKLKFTREGTLYTAAIFVLGIAAINTGNNMLYLILATLLSLIIISGVMSEPILRKISLRRQFPQRLYRATPARVRLVIQNNKRFVPSYSVNLQELPIDGVSSVPTYLIKLDRNAEASHITKYTFEKRGITTLDGFSLKTRFPFGLFMKFKTTLCKEQVLVYPAVRSLTPGEVLRCLNSSGVSHHTARGNGTDIYGLRDYTEQDDARHIHWKASARTKRLLTKEYERESESKIVIVFDNFPPGGKDEDTAQSRVKKFDEIVERTASLANHFIEKDYLVSLKTRSAEIPYSSGNDQLERILHHLALIEPASGKGVLSLKVITT</sequence>
<gene>
    <name evidence="3" type="ORF">MNBD_DELTA02-837</name>
</gene>
<keyword evidence="1" id="KW-1133">Transmembrane helix</keyword>
<feature type="transmembrane region" description="Helical" evidence="1">
    <location>
        <begin position="42"/>
        <end position="61"/>
    </location>
</feature>
<dbReference type="EMBL" id="UOEZ01000084">
    <property type="protein sequence ID" value="VAW39155.1"/>
    <property type="molecule type" value="Genomic_DNA"/>
</dbReference>
<keyword evidence="1" id="KW-0472">Membrane</keyword>
<evidence type="ECO:0000313" key="3">
    <source>
        <dbReference type="EMBL" id="VAW39155.1"/>
    </source>
</evidence>
<evidence type="ECO:0000259" key="2">
    <source>
        <dbReference type="Pfam" id="PF01882"/>
    </source>
</evidence>
<dbReference type="AlphaFoldDB" id="A0A3B0V6E9"/>
<dbReference type="PANTHER" id="PTHR34351:SF1">
    <property type="entry name" value="SLR1927 PROTEIN"/>
    <property type="match status" value="1"/>
</dbReference>
<accession>A0A3B0V6E9</accession>
<reference evidence="3" key="1">
    <citation type="submission" date="2018-06" db="EMBL/GenBank/DDBJ databases">
        <authorList>
            <person name="Zhirakovskaya E."/>
        </authorList>
    </citation>
    <scope>NUCLEOTIDE SEQUENCE</scope>
</reference>
<organism evidence="3">
    <name type="scientific">hydrothermal vent metagenome</name>
    <dbReference type="NCBI Taxonomy" id="652676"/>
    <lineage>
        <taxon>unclassified sequences</taxon>
        <taxon>metagenomes</taxon>
        <taxon>ecological metagenomes</taxon>
    </lineage>
</organism>
<proteinExistence type="predicted"/>
<name>A0A3B0V6E9_9ZZZZ</name>
<feature type="domain" description="DUF58" evidence="2">
    <location>
        <begin position="234"/>
        <end position="350"/>
    </location>
</feature>
<dbReference type="Pfam" id="PF01882">
    <property type="entry name" value="DUF58"/>
    <property type="match status" value="1"/>
</dbReference>
<dbReference type="PANTHER" id="PTHR34351">
    <property type="entry name" value="SLR1927 PROTEIN-RELATED"/>
    <property type="match status" value="1"/>
</dbReference>
<evidence type="ECO:0000256" key="1">
    <source>
        <dbReference type="SAM" id="Phobius"/>
    </source>
</evidence>
<protein>
    <recommendedName>
        <fullName evidence="2">DUF58 domain-containing protein</fullName>
    </recommendedName>
</protein>